<sequence length="225" mass="24903">MTAPLTDRLAAAFRKPDETTSEKLFPLREELAQEVERIATVAADAENAALDPALGSAEAAQRQKEATDLAFETRRLRNALGRLGELIEEREAAEREAERYNAYLEAKTLRDRAATEIEKRYPAVQKTLAKLQQDIGRARLKVHAVNAALPDGHKPLDMPEAVAFDYPDSPAGHVHGPRPAQIAEMLVPDLNNWACPVWPPQWNGQSPGRISEQVLDGLFARGNKK</sequence>
<name>A0ABV5I0G6_9RHOB</name>
<dbReference type="Proteomes" id="UP001589670">
    <property type="component" value="Unassembled WGS sequence"/>
</dbReference>
<proteinExistence type="predicted"/>
<feature type="coiled-coil region" evidence="1">
    <location>
        <begin position="76"/>
        <end position="134"/>
    </location>
</feature>
<evidence type="ECO:0000313" key="2">
    <source>
        <dbReference type="EMBL" id="MFB9150188.1"/>
    </source>
</evidence>
<dbReference type="RefSeq" id="WP_377069738.1">
    <property type="nucleotide sequence ID" value="NZ_JBHMEC010000016.1"/>
</dbReference>
<evidence type="ECO:0008006" key="4">
    <source>
        <dbReference type="Google" id="ProtNLM"/>
    </source>
</evidence>
<keyword evidence="3" id="KW-1185">Reference proteome</keyword>
<gene>
    <name evidence="2" type="ORF">ACFFU4_10550</name>
</gene>
<comment type="caution">
    <text evidence="2">The sequence shown here is derived from an EMBL/GenBank/DDBJ whole genome shotgun (WGS) entry which is preliminary data.</text>
</comment>
<evidence type="ECO:0000256" key="1">
    <source>
        <dbReference type="SAM" id="Coils"/>
    </source>
</evidence>
<keyword evidence="1" id="KW-0175">Coiled coil</keyword>
<dbReference type="EMBL" id="JBHMEC010000016">
    <property type="protein sequence ID" value="MFB9150188.1"/>
    <property type="molecule type" value="Genomic_DNA"/>
</dbReference>
<protein>
    <recommendedName>
        <fullName evidence="4">Chromosome partition protein Smc</fullName>
    </recommendedName>
</protein>
<organism evidence="2 3">
    <name type="scientific">Roseovarius ramblicola</name>
    <dbReference type="NCBI Taxonomy" id="2022336"/>
    <lineage>
        <taxon>Bacteria</taxon>
        <taxon>Pseudomonadati</taxon>
        <taxon>Pseudomonadota</taxon>
        <taxon>Alphaproteobacteria</taxon>
        <taxon>Rhodobacterales</taxon>
        <taxon>Roseobacteraceae</taxon>
        <taxon>Roseovarius</taxon>
    </lineage>
</organism>
<reference evidence="2 3" key="1">
    <citation type="submission" date="2024-09" db="EMBL/GenBank/DDBJ databases">
        <authorList>
            <person name="Sun Q."/>
            <person name="Mori K."/>
        </authorList>
    </citation>
    <scope>NUCLEOTIDE SEQUENCE [LARGE SCALE GENOMIC DNA]</scope>
    <source>
        <strain evidence="2 3">CECT 9424</strain>
    </source>
</reference>
<evidence type="ECO:0000313" key="3">
    <source>
        <dbReference type="Proteomes" id="UP001589670"/>
    </source>
</evidence>
<accession>A0ABV5I0G6</accession>